<dbReference type="Proteomes" id="UP000540014">
    <property type="component" value="Unassembled WGS sequence"/>
</dbReference>
<name>A0A7X9NGI0_9FIRM</name>
<evidence type="ECO:0000313" key="2">
    <source>
        <dbReference type="Proteomes" id="UP000540014"/>
    </source>
</evidence>
<gene>
    <name evidence="1" type="ORF">HF861_02760</name>
</gene>
<proteinExistence type="predicted"/>
<accession>A0A7X9NGI0</accession>
<comment type="caution">
    <text evidence="1">The sequence shown here is derived from an EMBL/GenBank/DDBJ whole genome shotgun (WGS) entry which is preliminary data.</text>
</comment>
<dbReference type="EMBL" id="JABAFR010000005">
    <property type="protein sequence ID" value="NME43803.1"/>
    <property type="molecule type" value="Genomic_DNA"/>
</dbReference>
<evidence type="ECO:0008006" key="3">
    <source>
        <dbReference type="Google" id="ProtNLM"/>
    </source>
</evidence>
<reference evidence="1 2" key="1">
    <citation type="submission" date="2020-04" db="EMBL/GenBank/DDBJ databases">
        <authorList>
            <person name="Hitch T.C.A."/>
            <person name="Wylensek D."/>
            <person name="Clavel T."/>
        </authorList>
    </citation>
    <scope>NUCLEOTIDE SEQUENCE [LARGE SCALE GENOMIC DNA]</scope>
    <source>
        <strain evidence="1 2">BSM-383-APC-22F</strain>
    </source>
</reference>
<protein>
    <recommendedName>
        <fullName evidence="3">ATP-dependent DNA helicase RecG C-terminal domain-containing protein</fullName>
    </recommendedName>
</protein>
<dbReference type="AlphaFoldDB" id="A0A7X9NGI0"/>
<dbReference type="Gene3D" id="3.30.565.60">
    <property type="match status" value="1"/>
</dbReference>
<sequence>MRRGGQSDPRNKALMKMFNLIGVGERAGSGVPELFSVWAHEDWIEPTIEEQFDPDRTILTMQFLKKTARKKARENTLKQYEMILSMMSPEEWYQATDFMDVLQIKERRIQVLLKELLQNGKIIDNGKIKGRKYKRLNLQFIDFSSFMQIFPVCK</sequence>
<organism evidence="1 2">
    <name type="scientific">Faecalicoccus pleomorphus</name>
    <dbReference type="NCBI Taxonomy" id="1323"/>
    <lineage>
        <taxon>Bacteria</taxon>
        <taxon>Bacillati</taxon>
        <taxon>Bacillota</taxon>
        <taxon>Erysipelotrichia</taxon>
        <taxon>Erysipelotrichales</taxon>
        <taxon>Erysipelotrichaceae</taxon>
        <taxon>Faecalicoccus</taxon>
    </lineage>
</organism>
<dbReference type="InterPro" id="IPR038475">
    <property type="entry name" value="RecG_C_sf"/>
</dbReference>
<evidence type="ECO:0000313" key="1">
    <source>
        <dbReference type="EMBL" id="NME43803.1"/>
    </source>
</evidence>